<comment type="caution">
    <text evidence="1">The sequence shown here is derived from an EMBL/GenBank/DDBJ whole genome shotgun (WGS) entry which is preliminary data.</text>
</comment>
<gene>
    <name evidence="1" type="ORF">Tdes44962_MAKER10410</name>
</gene>
<name>A0A9W7VYF2_9PEZI</name>
<evidence type="ECO:0000313" key="1">
    <source>
        <dbReference type="EMBL" id="KAH9810778.1"/>
    </source>
</evidence>
<reference evidence="1 2" key="2">
    <citation type="journal article" date="2021" name="Curr. Genet.">
        <title>Genetic response to nitrogen starvation in the aggressive Eucalyptus foliar pathogen Teratosphaeria destructans.</title>
        <authorList>
            <person name="Havenga M."/>
            <person name="Wingfield B.D."/>
            <person name="Wingfield M.J."/>
            <person name="Dreyer L.L."/>
            <person name="Roets F."/>
            <person name="Aylward J."/>
        </authorList>
    </citation>
    <scope>NUCLEOTIDE SEQUENCE [LARGE SCALE GENOMIC DNA]</scope>
    <source>
        <strain evidence="1">CMW44962</strain>
    </source>
</reference>
<dbReference type="AlphaFoldDB" id="A0A9W7VYF2"/>
<sequence>MLLRRACELADDAGYEMFVQANGAAVAVYGRVGGFEERERVVLEGGYEEAMLVRPAKGQGRRAGEV</sequence>
<organism evidence="1 2">
    <name type="scientific">Teratosphaeria destructans</name>
    <dbReference type="NCBI Taxonomy" id="418781"/>
    <lineage>
        <taxon>Eukaryota</taxon>
        <taxon>Fungi</taxon>
        <taxon>Dikarya</taxon>
        <taxon>Ascomycota</taxon>
        <taxon>Pezizomycotina</taxon>
        <taxon>Dothideomycetes</taxon>
        <taxon>Dothideomycetidae</taxon>
        <taxon>Mycosphaerellales</taxon>
        <taxon>Teratosphaeriaceae</taxon>
        <taxon>Teratosphaeria</taxon>
    </lineage>
</organism>
<protein>
    <submittedName>
        <fullName evidence="1">Acyl-CoA N-acyltransferase</fullName>
    </submittedName>
</protein>
<dbReference type="EMBL" id="RIBY02002504">
    <property type="protein sequence ID" value="KAH9810778.1"/>
    <property type="molecule type" value="Genomic_DNA"/>
</dbReference>
<proteinExistence type="predicted"/>
<evidence type="ECO:0000313" key="2">
    <source>
        <dbReference type="Proteomes" id="UP001138500"/>
    </source>
</evidence>
<reference evidence="1 2" key="1">
    <citation type="journal article" date="2018" name="IMA Fungus">
        <title>IMA Genome-F 10: Nine draft genome sequences of Claviceps purpurea s.lat., including C. arundinis, C. humidiphila, and C. cf. spartinae, pseudomolecules for the pitch canker pathogen Fusarium circinatum, draft genome of Davidsoniella eucalypti, Grosmannia galeiformis, Quambalaria eucalypti, and Teratosphaeria destructans.</title>
        <authorList>
            <person name="Wingfield B.D."/>
            <person name="Liu M."/>
            <person name="Nguyen H.D."/>
            <person name="Lane F.A."/>
            <person name="Morgan S.W."/>
            <person name="De Vos L."/>
            <person name="Wilken P.M."/>
            <person name="Duong T.A."/>
            <person name="Aylward J."/>
            <person name="Coetzee M.P."/>
            <person name="Dadej K."/>
            <person name="De Beer Z.W."/>
            <person name="Findlay W."/>
            <person name="Havenga M."/>
            <person name="Kolarik M."/>
            <person name="Menzies J.G."/>
            <person name="Naidoo K."/>
            <person name="Pochopski O."/>
            <person name="Shoukouhi P."/>
            <person name="Santana Q.C."/>
            <person name="Seifert K.A."/>
            <person name="Soal N."/>
            <person name="Steenkamp E.T."/>
            <person name="Tatham C.T."/>
            <person name="van der Nest M.A."/>
            <person name="Wingfield M.J."/>
        </authorList>
    </citation>
    <scope>NUCLEOTIDE SEQUENCE [LARGE SCALE GENOMIC DNA]</scope>
    <source>
        <strain evidence="1">CMW44962</strain>
    </source>
</reference>
<accession>A0A9W7VYF2</accession>
<dbReference type="OrthoDB" id="2115692at2759"/>
<dbReference type="Proteomes" id="UP001138500">
    <property type="component" value="Unassembled WGS sequence"/>
</dbReference>
<keyword evidence="2" id="KW-1185">Reference proteome</keyword>